<comment type="caution">
    <text evidence="1">The sequence shown here is derived from an EMBL/GenBank/DDBJ whole genome shotgun (WGS) entry which is preliminary data.</text>
</comment>
<reference evidence="1 2" key="1">
    <citation type="submission" date="2017-10" db="EMBL/GenBank/DDBJ databases">
        <title>Extensive intraspecific genome diversity in a model arbuscular mycorrhizal fungus.</title>
        <authorList>
            <person name="Chen E.C.H."/>
            <person name="Morin E."/>
            <person name="Baudet D."/>
            <person name="Noel J."/>
            <person name="Ndikumana S."/>
            <person name="Charron P."/>
            <person name="St-Onge C."/>
            <person name="Giorgi J."/>
            <person name="Grigoriev I.V."/>
            <person name="Roux C."/>
            <person name="Martin F.M."/>
            <person name="Corradi N."/>
        </authorList>
    </citation>
    <scope>NUCLEOTIDE SEQUENCE [LARGE SCALE GENOMIC DNA]</scope>
    <source>
        <strain evidence="1 2">A1</strain>
    </source>
</reference>
<protein>
    <submittedName>
        <fullName evidence="1">Uncharacterized protein</fullName>
    </submittedName>
</protein>
<accession>A0A2I1E468</accession>
<evidence type="ECO:0000313" key="2">
    <source>
        <dbReference type="Proteomes" id="UP000232688"/>
    </source>
</evidence>
<dbReference type="Proteomes" id="UP000232688">
    <property type="component" value="Unassembled WGS sequence"/>
</dbReference>
<dbReference type="EMBL" id="LLXH01001066">
    <property type="protein sequence ID" value="PKC60943.1"/>
    <property type="molecule type" value="Genomic_DNA"/>
</dbReference>
<dbReference type="VEuPathDB" id="FungiDB:FUN_001957"/>
<sequence length="291" mass="33495">MVEKLRSDIKKLVCKNIPIDDDLNLDNLDSLINDMARANPEPIQRITNNYLPIILSQISIKFPVFVEMLWKCYANWTSFNHIHQGFHSGNHATLSSIIIDKLQKILQHTEKRLLLNQNNLDISSLVSQCPNEILLEILLFINREYAGLKDRKGKIWDHVTALYVDLLHLLVETVNRNEEIPDDVATIKYKVKPMIISYGIVDSEIIGASYNVPIILEQGDDRVEIEDGFAVIEEEKNEPFILLGAPWLHHSWMKPIVNESVQRIASQYPHSCEHSLCVKKLEEQLEKLNNS</sequence>
<evidence type="ECO:0000313" key="1">
    <source>
        <dbReference type="EMBL" id="PKC60943.1"/>
    </source>
</evidence>
<dbReference type="VEuPathDB" id="FungiDB:FUN_001956"/>
<organism evidence="1 2">
    <name type="scientific">Rhizophagus irregularis</name>
    <dbReference type="NCBI Taxonomy" id="588596"/>
    <lineage>
        <taxon>Eukaryota</taxon>
        <taxon>Fungi</taxon>
        <taxon>Fungi incertae sedis</taxon>
        <taxon>Mucoromycota</taxon>
        <taxon>Glomeromycotina</taxon>
        <taxon>Glomeromycetes</taxon>
        <taxon>Glomerales</taxon>
        <taxon>Glomeraceae</taxon>
        <taxon>Rhizophagus</taxon>
    </lineage>
</organism>
<reference evidence="1 2" key="2">
    <citation type="submission" date="2017-10" db="EMBL/GenBank/DDBJ databases">
        <title>Genome analyses suggest a sexual origin of heterokaryosis in a supposedly ancient asexual fungus.</title>
        <authorList>
            <person name="Corradi N."/>
            <person name="Sedzielewska K."/>
            <person name="Noel J."/>
            <person name="Charron P."/>
            <person name="Farinelli L."/>
            <person name="Marton T."/>
            <person name="Kruger M."/>
            <person name="Pelin A."/>
            <person name="Brachmann A."/>
            <person name="Corradi N."/>
        </authorList>
    </citation>
    <scope>NUCLEOTIDE SEQUENCE [LARGE SCALE GENOMIC DNA]</scope>
    <source>
        <strain evidence="1 2">A1</strain>
    </source>
</reference>
<gene>
    <name evidence="1" type="ORF">RhiirA1_467322</name>
</gene>
<dbReference type="OrthoDB" id="2420863at2759"/>
<proteinExistence type="predicted"/>
<dbReference type="AlphaFoldDB" id="A0A2I1E468"/>
<name>A0A2I1E468_9GLOM</name>
<dbReference type="VEuPathDB" id="FungiDB:RhiirA1_467322"/>